<comment type="caution">
    <text evidence="2">The sequence shown here is derived from an EMBL/GenBank/DDBJ whole genome shotgun (WGS) entry which is preliminary data.</text>
</comment>
<evidence type="ECO:0000313" key="2">
    <source>
        <dbReference type="EMBL" id="GGH19935.1"/>
    </source>
</evidence>
<dbReference type="RefSeq" id="WP_188537678.1">
    <property type="nucleotide sequence ID" value="NZ_BMFT01000001.1"/>
</dbReference>
<dbReference type="Proteomes" id="UP000659344">
    <property type="component" value="Unassembled WGS sequence"/>
</dbReference>
<dbReference type="Gene3D" id="3.40.630.30">
    <property type="match status" value="1"/>
</dbReference>
<dbReference type="Pfam" id="PF13302">
    <property type="entry name" value="Acetyltransf_3"/>
    <property type="match status" value="1"/>
</dbReference>
<dbReference type="SUPFAM" id="SSF55729">
    <property type="entry name" value="Acyl-CoA N-acyltransferases (Nat)"/>
    <property type="match status" value="1"/>
</dbReference>
<dbReference type="PANTHER" id="PTHR43792:SF1">
    <property type="entry name" value="N-ACETYLTRANSFERASE DOMAIN-CONTAINING PROTEIN"/>
    <property type="match status" value="1"/>
</dbReference>
<dbReference type="InterPro" id="IPR000182">
    <property type="entry name" value="GNAT_dom"/>
</dbReference>
<dbReference type="InterPro" id="IPR051531">
    <property type="entry name" value="N-acetyltransferase"/>
</dbReference>
<dbReference type="PROSITE" id="PS51186">
    <property type="entry name" value="GNAT"/>
    <property type="match status" value="1"/>
</dbReference>
<protein>
    <submittedName>
        <fullName evidence="2">N-acetyltransferase</fullName>
    </submittedName>
</protein>
<organism evidence="2 3">
    <name type="scientific">Paenibacillus segetis</name>
    <dbReference type="NCBI Taxonomy" id="1325360"/>
    <lineage>
        <taxon>Bacteria</taxon>
        <taxon>Bacillati</taxon>
        <taxon>Bacillota</taxon>
        <taxon>Bacilli</taxon>
        <taxon>Bacillales</taxon>
        <taxon>Paenibacillaceae</taxon>
        <taxon>Paenibacillus</taxon>
    </lineage>
</organism>
<gene>
    <name evidence="2" type="ORF">GCM10008013_16980</name>
</gene>
<reference evidence="3" key="1">
    <citation type="journal article" date="2019" name="Int. J. Syst. Evol. Microbiol.">
        <title>The Global Catalogue of Microorganisms (GCM) 10K type strain sequencing project: providing services to taxonomists for standard genome sequencing and annotation.</title>
        <authorList>
            <consortium name="The Broad Institute Genomics Platform"/>
            <consortium name="The Broad Institute Genome Sequencing Center for Infectious Disease"/>
            <person name="Wu L."/>
            <person name="Ma J."/>
        </authorList>
    </citation>
    <scope>NUCLEOTIDE SEQUENCE [LARGE SCALE GENOMIC DNA]</scope>
    <source>
        <strain evidence="3">CGMCC 1.12769</strain>
    </source>
</reference>
<dbReference type="EMBL" id="BMFT01000001">
    <property type="protein sequence ID" value="GGH19935.1"/>
    <property type="molecule type" value="Genomic_DNA"/>
</dbReference>
<evidence type="ECO:0000259" key="1">
    <source>
        <dbReference type="PROSITE" id="PS51186"/>
    </source>
</evidence>
<proteinExistence type="predicted"/>
<dbReference type="PANTHER" id="PTHR43792">
    <property type="entry name" value="GNAT FAMILY, PUTATIVE (AFU_ORTHOLOGUE AFUA_3G00765)-RELATED-RELATED"/>
    <property type="match status" value="1"/>
</dbReference>
<dbReference type="InterPro" id="IPR016181">
    <property type="entry name" value="Acyl_CoA_acyltransferase"/>
</dbReference>
<keyword evidence="3" id="KW-1185">Reference proteome</keyword>
<feature type="domain" description="N-acetyltransferase" evidence="1">
    <location>
        <begin position="4"/>
        <end position="162"/>
    </location>
</feature>
<sequence length="162" mass="18468">MHNLILTKFEPSDFNDYYSLVSNEKVMAFITERSTPFEEAQVNFNKLLDRNKKFEQFGSFKVYNNITNEFIGLGSLILNEEKSDEAELGYMLIPEQWGKGYGNIIANILLQRAINTNLKRLVAIIDPNNIPSRKILISKGFTSEKIGEIDGLPGEILSKDLF</sequence>
<accession>A0ABQ1YCS5</accession>
<evidence type="ECO:0000313" key="3">
    <source>
        <dbReference type="Proteomes" id="UP000659344"/>
    </source>
</evidence>
<name>A0ABQ1YCS5_9BACL</name>